<dbReference type="SUPFAM" id="SSF53187">
    <property type="entry name" value="Zn-dependent exopeptidases"/>
    <property type="match status" value="1"/>
</dbReference>
<dbReference type="GO" id="GO:0008270">
    <property type="term" value="F:zinc ion binding"/>
    <property type="evidence" value="ECO:0007669"/>
    <property type="project" value="InterPro"/>
</dbReference>
<dbReference type="PANTHER" id="PTHR11705:SF145">
    <property type="entry name" value="PEPTIDASE M14 CARBOXYPEPTIDASE A DOMAIN-CONTAINING PROTEIN"/>
    <property type="match status" value="1"/>
</dbReference>
<dbReference type="Proteomes" id="UP000320623">
    <property type="component" value="Unassembled WGS sequence"/>
</dbReference>
<feature type="domain" description="Peptidase M14" evidence="4">
    <location>
        <begin position="30"/>
        <end position="294"/>
    </location>
</feature>
<organism evidence="5 6">
    <name type="scientific">Candidatus Thermokryptus mobilis</name>
    <dbReference type="NCBI Taxonomy" id="1643428"/>
    <lineage>
        <taxon>Bacteria</taxon>
        <taxon>Pseudomonadati</taxon>
        <taxon>Candidatus Kryptoniota</taxon>
        <taxon>Candidatus Thermokryptus</taxon>
    </lineage>
</organism>
<dbReference type="GO" id="GO:0004181">
    <property type="term" value="F:metallocarboxypeptidase activity"/>
    <property type="evidence" value="ECO:0007669"/>
    <property type="project" value="InterPro"/>
</dbReference>
<reference evidence="6" key="1">
    <citation type="submission" date="2015-11" db="EMBL/GenBank/DDBJ databases">
        <authorList>
            <person name="Varghese N."/>
        </authorList>
    </citation>
    <scope>NUCLEOTIDE SEQUENCE [LARGE SCALE GENOMIC DNA]</scope>
</reference>
<proteinExistence type="inferred from homology"/>
<keyword evidence="5" id="KW-0378">Hydrolase</keyword>
<evidence type="ECO:0000259" key="4">
    <source>
        <dbReference type="PROSITE" id="PS52035"/>
    </source>
</evidence>
<evidence type="ECO:0000256" key="3">
    <source>
        <dbReference type="PROSITE-ProRule" id="PRU01379"/>
    </source>
</evidence>
<dbReference type="STRING" id="1643428.GCA_001442855_01489"/>
<dbReference type="EMBL" id="FAOO01000010">
    <property type="protein sequence ID" value="CUU06473.1"/>
    <property type="molecule type" value="Genomic_DNA"/>
</dbReference>
<keyword evidence="5" id="KW-0645">Protease</keyword>
<evidence type="ECO:0000313" key="5">
    <source>
        <dbReference type="EMBL" id="CUU06473.1"/>
    </source>
</evidence>
<dbReference type="GO" id="GO:0005615">
    <property type="term" value="C:extracellular space"/>
    <property type="evidence" value="ECO:0007669"/>
    <property type="project" value="TreeGrafter"/>
</dbReference>
<dbReference type="RefSeq" id="WP_140945264.1">
    <property type="nucleotide sequence ID" value="NZ_FAOO01000010.1"/>
</dbReference>
<evidence type="ECO:0000256" key="1">
    <source>
        <dbReference type="ARBA" id="ARBA00001947"/>
    </source>
</evidence>
<dbReference type="PROSITE" id="PS52035">
    <property type="entry name" value="PEPTIDASE_M14"/>
    <property type="match status" value="1"/>
</dbReference>
<dbReference type="AlphaFoldDB" id="A0A0S4N5S2"/>
<dbReference type="InterPro" id="IPR000834">
    <property type="entry name" value="Peptidase_M14"/>
</dbReference>
<dbReference type="CDD" id="cd06241">
    <property type="entry name" value="M14-like"/>
    <property type="match status" value="1"/>
</dbReference>
<dbReference type="Pfam" id="PF00246">
    <property type="entry name" value="Peptidase_M14"/>
    <property type="match status" value="1"/>
</dbReference>
<evidence type="ECO:0000256" key="2">
    <source>
        <dbReference type="ARBA" id="ARBA00005988"/>
    </source>
</evidence>
<keyword evidence="6" id="KW-1185">Reference proteome</keyword>
<comment type="caution">
    <text evidence="3">Lacks conserved residue(s) required for the propagation of feature annotation.</text>
</comment>
<accession>A0A0S4N5S2</accession>
<name>A0A0S4N5S2_9BACT</name>
<sequence length="528" mass="60499">MLGLLFAFLFQLFQISELPKTRAEISNFTETSTYSDVITFIEGISKQSEIINSTVFGKSFEGRDLPLVVLSKPKITSPQEAHSSGKLIVLLLGNIHAGEVEGKEAILHTIRKFHSDEKFKKLLNELIILAIPILNADGNEKISTANRPHQKGPIGGVGIRENSQGLDLNRDFTKLETPEITSLVMNVFNKWKPHLLIDCHTTNGSYHGYVLTYATNLNPNGDERIASFIRDELLPEVTEKMFKKYGYRTFFYGNFIDPLDPSKGWITFDHRPRFGTNYFGLINRFSVLSEAYAYADFKTRIDATEKFIEEILMFASKNRKKMLKLIKQVDSETSSGKIDSLGIKFQIAGKPAEIWGYKTIEYIDSLTGEKKRKVSDKIELFKTTNFGEFKTVKKRSVPDAYVFPGNFEVVAEKLKQHGIKIEKVKGKFKAKADVFIVDSLKRSERKFQGHNETELFGRFEEMEVEIDSGYYYVQTQQEKLGLIFYLLEPESDDGFANWNFFDEFLIAELKDKGKAIYPVYKIKNKLRR</sequence>
<protein>
    <submittedName>
        <fullName evidence="5">Zinc carboxypeptidase</fullName>
    </submittedName>
</protein>
<gene>
    <name evidence="5" type="ORF">JGI1_01522</name>
</gene>
<dbReference type="PANTHER" id="PTHR11705">
    <property type="entry name" value="PROTEASE FAMILY M14 CARBOXYPEPTIDASE A,B"/>
    <property type="match status" value="1"/>
</dbReference>
<keyword evidence="5" id="KW-0121">Carboxypeptidase</keyword>
<comment type="similarity">
    <text evidence="2 3">Belongs to the peptidase M14 family.</text>
</comment>
<evidence type="ECO:0000313" key="6">
    <source>
        <dbReference type="Proteomes" id="UP000320623"/>
    </source>
</evidence>
<dbReference type="GO" id="GO:0006508">
    <property type="term" value="P:proteolysis"/>
    <property type="evidence" value="ECO:0007669"/>
    <property type="project" value="InterPro"/>
</dbReference>
<dbReference type="Gene3D" id="3.40.630.10">
    <property type="entry name" value="Zn peptidases"/>
    <property type="match status" value="1"/>
</dbReference>
<comment type="cofactor">
    <cofactor evidence="1">
        <name>Zn(2+)</name>
        <dbReference type="ChEBI" id="CHEBI:29105"/>
    </cofactor>
</comment>
<dbReference type="OrthoDB" id="9767214at2"/>
<dbReference type="SMART" id="SM00631">
    <property type="entry name" value="Zn_pept"/>
    <property type="match status" value="1"/>
</dbReference>